<keyword evidence="3 5" id="KW-1133">Transmembrane helix</keyword>
<dbReference type="AlphaFoldDB" id="A0AAD5S4A3"/>
<dbReference type="EMBL" id="JADGJD010001968">
    <property type="protein sequence ID" value="KAJ3036146.1"/>
    <property type="molecule type" value="Genomic_DNA"/>
</dbReference>
<evidence type="ECO:0000256" key="2">
    <source>
        <dbReference type="ARBA" id="ARBA00022692"/>
    </source>
</evidence>
<dbReference type="PANTHER" id="PTHR43908:SF3">
    <property type="entry name" value="AT29763P-RELATED"/>
    <property type="match status" value="1"/>
</dbReference>
<organism evidence="7 8">
    <name type="scientific">Rhizophlyctis rosea</name>
    <dbReference type="NCBI Taxonomy" id="64517"/>
    <lineage>
        <taxon>Eukaryota</taxon>
        <taxon>Fungi</taxon>
        <taxon>Fungi incertae sedis</taxon>
        <taxon>Chytridiomycota</taxon>
        <taxon>Chytridiomycota incertae sedis</taxon>
        <taxon>Chytridiomycetes</taxon>
        <taxon>Rhizophlyctidales</taxon>
        <taxon>Rhizophlyctidaceae</taxon>
        <taxon>Rhizophlyctis</taxon>
    </lineage>
</organism>
<keyword evidence="8" id="KW-1185">Reference proteome</keyword>
<evidence type="ECO:0000256" key="3">
    <source>
        <dbReference type="ARBA" id="ARBA00022989"/>
    </source>
</evidence>
<dbReference type="GO" id="GO:0071218">
    <property type="term" value="P:cellular response to misfolded protein"/>
    <property type="evidence" value="ECO:0007669"/>
    <property type="project" value="TreeGrafter"/>
</dbReference>
<evidence type="ECO:0000256" key="4">
    <source>
        <dbReference type="ARBA" id="ARBA00023136"/>
    </source>
</evidence>
<dbReference type="InterPro" id="IPR015399">
    <property type="entry name" value="DUF1977_DnaJ-like"/>
</dbReference>
<comment type="caution">
    <text evidence="7">The sequence shown here is derived from an EMBL/GenBank/DDBJ whole genome shotgun (WGS) entry which is preliminary data.</text>
</comment>
<name>A0AAD5S4A3_9FUNG</name>
<dbReference type="GO" id="GO:0030544">
    <property type="term" value="F:Hsp70 protein binding"/>
    <property type="evidence" value="ECO:0007669"/>
    <property type="project" value="TreeGrafter"/>
</dbReference>
<sequence>IRTRGFTAGPGFRQYNFGGGPHQRFQARRQQQQQQQATGAFQFLQLLPILALLFISIFSGLFREAEPTFAWKYQPSHPIGKHTVTNGVTFFVDAKLDSKIREDGKYARKLGQQVDGEWLNYLRHECGNEEQRRQIRINNAQGFFSVDKKKLNEARNMKMPKCDEFKTFHRKIYGR</sequence>
<feature type="non-terminal residue" evidence="7">
    <location>
        <position position="175"/>
    </location>
</feature>
<evidence type="ECO:0000313" key="7">
    <source>
        <dbReference type="EMBL" id="KAJ3036146.1"/>
    </source>
</evidence>
<protein>
    <recommendedName>
        <fullName evidence="6">DUF1977 domain-containing protein</fullName>
    </recommendedName>
</protein>
<accession>A0AAD5S4A3</accession>
<dbReference type="Pfam" id="PF09320">
    <property type="entry name" value="DUF1977"/>
    <property type="match status" value="1"/>
</dbReference>
<evidence type="ECO:0000313" key="8">
    <source>
        <dbReference type="Proteomes" id="UP001212841"/>
    </source>
</evidence>
<feature type="transmembrane region" description="Helical" evidence="5">
    <location>
        <begin position="43"/>
        <end position="62"/>
    </location>
</feature>
<dbReference type="Proteomes" id="UP001212841">
    <property type="component" value="Unassembled WGS sequence"/>
</dbReference>
<keyword evidence="4 5" id="KW-0472">Membrane</keyword>
<dbReference type="GO" id="GO:0005789">
    <property type="term" value="C:endoplasmic reticulum membrane"/>
    <property type="evidence" value="ECO:0007669"/>
    <property type="project" value="TreeGrafter"/>
</dbReference>
<evidence type="ECO:0000256" key="5">
    <source>
        <dbReference type="SAM" id="Phobius"/>
    </source>
</evidence>
<keyword evidence="2 5" id="KW-0812">Transmembrane</keyword>
<feature type="domain" description="DUF1977" evidence="6">
    <location>
        <begin position="59"/>
        <end position="164"/>
    </location>
</feature>
<comment type="subcellular location">
    <subcellularLocation>
        <location evidence="1">Membrane</location>
        <topology evidence="1">Single-pass membrane protein</topology>
    </subcellularLocation>
</comment>
<dbReference type="PANTHER" id="PTHR43908">
    <property type="entry name" value="AT29763P-RELATED"/>
    <property type="match status" value="1"/>
</dbReference>
<gene>
    <name evidence="7" type="ORF">HK097_003905</name>
</gene>
<dbReference type="InterPro" id="IPR051100">
    <property type="entry name" value="DnaJ_subfamily_B/C"/>
</dbReference>
<evidence type="ECO:0000256" key="1">
    <source>
        <dbReference type="ARBA" id="ARBA00004167"/>
    </source>
</evidence>
<proteinExistence type="predicted"/>
<reference evidence="7" key="1">
    <citation type="submission" date="2020-05" db="EMBL/GenBank/DDBJ databases">
        <title>Phylogenomic resolution of chytrid fungi.</title>
        <authorList>
            <person name="Stajich J.E."/>
            <person name="Amses K."/>
            <person name="Simmons R."/>
            <person name="Seto K."/>
            <person name="Myers J."/>
            <person name="Bonds A."/>
            <person name="Quandt C.A."/>
            <person name="Barry K."/>
            <person name="Liu P."/>
            <person name="Grigoriev I."/>
            <person name="Longcore J.E."/>
            <person name="James T.Y."/>
        </authorList>
    </citation>
    <scope>NUCLEOTIDE SEQUENCE</scope>
    <source>
        <strain evidence="7">JEL0318</strain>
    </source>
</reference>
<evidence type="ECO:0000259" key="6">
    <source>
        <dbReference type="Pfam" id="PF09320"/>
    </source>
</evidence>